<keyword evidence="1" id="KW-0479">Metal-binding</keyword>
<dbReference type="PANTHER" id="PTHR47526:SF3">
    <property type="entry name" value="PHD-TYPE DOMAIN-CONTAINING PROTEIN"/>
    <property type="match status" value="1"/>
</dbReference>
<dbReference type="Proteomes" id="UP000828390">
    <property type="component" value="Unassembled WGS sequence"/>
</dbReference>
<sequence length="108" mass="12164">MDTKEILGGQVLQAYCSCTVGMLGSCNHIAGVLFRIEEAVKTGQTRKSYTSKPCEWTVPKKQTKVKAGRVSDVLLKKTSLSKLEVDKEKENEKSMKRRNFTPLRSKQQ</sequence>
<proteinExistence type="predicted"/>
<evidence type="ECO:0000256" key="2">
    <source>
        <dbReference type="SAM" id="MobiDB-lite"/>
    </source>
</evidence>
<evidence type="ECO:0000259" key="3">
    <source>
        <dbReference type="PROSITE" id="PS50966"/>
    </source>
</evidence>
<dbReference type="GO" id="GO:0008270">
    <property type="term" value="F:zinc ion binding"/>
    <property type="evidence" value="ECO:0007669"/>
    <property type="project" value="UniProtKB-KW"/>
</dbReference>
<organism evidence="4 5">
    <name type="scientific">Dreissena polymorpha</name>
    <name type="common">Zebra mussel</name>
    <name type="synonym">Mytilus polymorpha</name>
    <dbReference type="NCBI Taxonomy" id="45954"/>
    <lineage>
        <taxon>Eukaryota</taxon>
        <taxon>Metazoa</taxon>
        <taxon>Spiralia</taxon>
        <taxon>Lophotrochozoa</taxon>
        <taxon>Mollusca</taxon>
        <taxon>Bivalvia</taxon>
        <taxon>Autobranchia</taxon>
        <taxon>Heteroconchia</taxon>
        <taxon>Euheterodonta</taxon>
        <taxon>Imparidentia</taxon>
        <taxon>Neoheterodontei</taxon>
        <taxon>Myida</taxon>
        <taxon>Dreissenoidea</taxon>
        <taxon>Dreissenidae</taxon>
        <taxon>Dreissena</taxon>
    </lineage>
</organism>
<dbReference type="PANTHER" id="PTHR47526">
    <property type="entry name" value="ATP-DEPENDENT DNA HELICASE"/>
    <property type="match status" value="1"/>
</dbReference>
<evidence type="ECO:0000256" key="1">
    <source>
        <dbReference type="PROSITE-ProRule" id="PRU00325"/>
    </source>
</evidence>
<reference evidence="4" key="1">
    <citation type="journal article" date="2019" name="bioRxiv">
        <title>The Genome of the Zebra Mussel, Dreissena polymorpha: A Resource for Invasive Species Research.</title>
        <authorList>
            <person name="McCartney M.A."/>
            <person name="Auch B."/>
            <person name="Kono T."/>
            <person name="Mallez S."/>
            <person name="Zhang Y."/>
            <person name="Obille A."/>
            <person name="Becker A."/>
            <person name="Abrahante J.E."/>
            <person name="Garbe J."/>
            <person name="Badalamenti J.P."/>
            <person name="Herman A."/>
            <person name="Mangelson H."/>
            <person name="Liachko I."/>
            <person name="Sullivan S."/>
            <person name="Sone E.D."/>
            <person name="Koren S."/>
            <person name="Silverstein K.A.T."/>
            <person name="Beckman K.B."/>
            <person name="Gohl D.M."/>
        </authorList>
    </citation>
    <scope>NUCLEOTIDE SEQUENCE</scope>
    <source>
        <strain evidence="4">Duluth1</strain>
        <tissue evidence="4">Whole animal</tissue>
    </source>
</reference>
<comment type="caution">
    <text evidence="4">The sequence shown here is derived from an EMBL/GenBank/DDBJ whole genome shotgun (WGS) entry which is preliminary data.</text>
</comment>
<gene>
    <name evidence="4" type="ORF">DPMN_125614</name>
</gene>
<reference evidence="4" key="2">
    <citation type="submission" date="2020-11" db="EMBL/GenBank/DDBJ databases">
        <authorList>
            <person name="McCartney M.A."/>
            <person name="Auch B."/>
            <person name="Kono T."/>
            <person name="Mallez S."/>
            <person name="Becker A."/>
            <person name="Gohl D.M."/>
            <person name="Silverstein K.A.T."/>
            <person name="Koren S."/>
            <person name="Bechman K.B."/>
            <person name="Herman A."/>
            <person name="Abrahante J.E."/>
            <person name="Garbe J."/>
        </authorList>
    </citation>
    <scope>NUCLEOTIDE SEQUENCE</scope>
    <source>
        <strain evidence="4">Duluth1</strain>
        <tissue evidence="4">Whole animal</tissue>
    </source>
</reference>
<feature type="compositionally biased region" description="Basic and acidic residues" evidence="2">
    <location>
        <begin position="85"/>
        <end position="94"/>
    </location>
</feature>
<dbReference type="AlphaFoldDB" id="A0A9D4JX85"/>
<dbReference type="InterPro" id="IPR007527">
    <property type="entry name" value="Znf_SWIM"/>
</dbReference>
<dbReference type="EMBL" id="JAIWYP010000005">
    <property type="protein sequence ID" value="KAH3823792.1"/>
    <property type="molecule type" value="Genomic_DNA"/>
</dbReference>
<evidence type="ECO:0000313" key="5">
    <source>
        <dbReference type="Proteomes" id="UP000828390"/>
    </source>
</evidence>
<evidence type="ECO:0000313" key="4">
    <source>
        <dbReference type="EMBL" id="KAH3823792.1"/>
    </source>
</evidence>
<dbReference type="PROSITE" id="PS50966">
    <property type="entry name" value="ZF_SWIM"/>
    <property type="match status" value="1"/>
</dbReference>
<dbReference type="PROSITE" id="PS51257">
    <property type="entry name" value="PROKAR_LIPOPROTEIN"/>
    <property type="match status" value="1"/>
</dbReference>
<protein>
    <recommendedName>
        <fullName evidence="3">SWIM-type domain-containing protein</fullName>
    </recommendedName>
</protein>
<name>A0A9D4JX85_DREPO</name>
<keyword evidence="1" id="KW-0862">Zinc</keyword>
<keyword evidence="1" id="KW-0863">Zinc-finger</keyword>
<keyword evidence="5" id="KW-1185">Reference proteome</keyword>
<feature type="region of interest" description="Disordered" evidence="2">
    <location>
        <begin position="85"/>
        <end position="108"/>
    </location>
</feature>
<accession>A0A9D4JX85</accession>
<feature type="domain" description="SWIM-type" evidence="3">
    <location>
        <begin position="1"/>
        <end position="37"/>
    </location>
</feature>